<keyword evidence="1" id="KW-1133">Transmembrane helix</keyword>
<evidence type="ECO:0000313" key="2">
    <source>
        <dbReference type="EMBL" id="JAD98296.1"/>
    </source>
</evidence>
<accession>A0A0A9EE02</accession>
<evidence type="ECO:0000256" key="1">
    <source>
        <dbReference type="SAM" id="Phobius"/>
    </source>
</evidence>
<dbReference type="EMBL" id="GBRH01199599">
    <property type="protein sequence ID" value="JAD98296.1"/>
    <property type="molecule type" value="Transcribed_RNA"/>
</dbReference>
<keyword evidence="1" id="KW-0812">Transmembrane</keyword>
<feature type="transmembrane region" description="Helical" evidence="1">
    <location>
        <begin position="29"/>
        <end position="48"/>
    </location>
</feature>
<organism evidence="2">
    <name type="scientific">Arundo donax</name>
    <name type="common">Giant reed</name>
    <name type="synonym">Donax arundinaceus</name>
    <dbReference type="NCBI Taxonomy" id="35708"/>
    <lineage>
        <taxon>Eukaryota</taxon>
        <taxon>Viridiplantae</taxon>
        <taxon>Streptophyta</taxon>
        <taxon>Embryophyta</taxon>
        <taxon>Tracheophyta</taxon>
        <taxon>Spermatophyta</taxon>
        <taxon>Magnoliopsida</taxon>
        <taxon>Liliopsida</taxon>
        <taxon>Poales</taxon>
        <taxon>Poaceae</taxon>
        <taxon>PACMAD clade</taxon>
        <taxon>Arundinoideae</taxon>
        <taxon>Arundineae</taxon>
        <taxon>Arundo</taxon>
    </lineage>
</organism>
<reference evidence="2" key="1">
    <citation type="submission" date="2014-09" db="EMBL/GenBank/DDBJ databases">
        <authorList>
            <person name="Magalhaes I.L.F."/>
            <person name="Oliveira U."/>
            <person name="Santos F.R."/>
            <person name="Vidigal T.H.D.A."/>
            <person name="Brescovit A.D."/>
            <person name="Santos A.J."/>
        </authorList>
    </citation>
    <scope>NUCLEOTIDE SEQUENCE</scope>
    <source>
        <tissue evidence="2">Shoot tissue taken approximately 20 cm above the soil surface</tissue>
    </source>
</reference>
<dbReference type="AlphaFoldDB" id="A0A0A9EE02"/>
<protein>
    <submittedName>
        <fullName evidence="2">Uncharacterized protein</fullName>
    </submittedName>
</protein>
<name>A0A0A9EE02_ARUDO</name>
<proteinExistence type="predicted"/>
<reference evidence="2" key="2">
    <citation type="journal article" date="2015" name="Data Brief">
        <title>Shoot transcriptome of the giant reed, Arundo donax.</title>
        <authorList>
            <person name="Barrero R.A."/>
            <person name="Guerrero F.D."/>
            <person name="Moolhuijzen P."/>
            <person name="Goolsby J.A."/>
            <person name="Tidwell J."/>
            <person name="Bellgard S.E."/>
            <person name="Bellgard M.I."/>
        </authorList>
    </citation>
    <scope>NUCLEOTIDE SEQUENCE</scope>
    <source>
        <tissue evidence="2">Shoot tissue taken approximately 20 cm above the soil surface</tissue>
    </source>
</reference>
<sequence length="65" mass="7427">MFLCFFPPFSPYFFPQLLFSPLFKTLAKLMPYCSATMFVISASYISLLQAIATRCKLLTINVIGY</sequence>
<keyword evidence="1" id="KW-0472">Membrane</keyword>